<dbReference type="PANTHER" id="PTHR35864">
    <property type="entry name" value="ZINC METALLOPROTEASE MJ0611-RELATED"/>
    <property type="match status" value="1"/>
</dbReference>
<keyword evidence="12 13" id="KW-0472">Membrane</keyword>
<dbReference type="InterPro" id="IPR052348">
    <property type="entry name" value="Metallopeptidase_M50B"/>
</dbReference>
<name>A0A2H0N0X6_9BACT</name>
<evidence type="ECO:0000256" key="9">
    <source>
        <dbReference type="ARBA" id="ARBA00022833"/>
    </source>
</evidence>
<dbReference type="GO" id="GO:0005886">
    <property type="term" value="C:plasma membrane"/>
    <property type="evidence" value="ECO:0007669"/>
    <property type="project" value="UniProtKB-SubCell"/>
</dbReference>
<keyword evidence="4" id="KW-1003">Cell membrane</keyword>
<evidence type="ECO:0000256" key="7">
    <source>
        <dbReference type="ARBA" id="ARBA00022723"/>
    </source>
</evidence>
<evidence type="ECO:0000256" key="10">
    <source>
        <dbReference type="ARBA" id="ARBA00022989"/>
    </source>
</evidence>
<dbReference type="GO" id="GO:0008237">
    <property type="term" value="F:metallopeptidase activity"/>
    <property type="evidence" value="ECO:0007669"/>
    <property type="project" value="UniProtKB-KW"/>
</dbReference>
<evidence type="ECO:0000256" key="6">
    <source>
        <dbReference type="ARBA" id="ARBA00022692"/>
    </source>
</evidence>
<dbReference type="PANTHER" id="PTHR35864:SF1">
    <property type="entry name" value="ZINC METALLOPROTEASE YWHC-RELATED"/>
    <property type="match status" value="1"/>
</dbReference>
<dbReference type="Pfam" id="PF02163">
    <property type="entry name" value="Peptidase_M50"/>
    <property type="match status" value="1"/>
</dbReference>
<evidence type="ECO:0000256" key="12">
    <source>
        <dbReference type="ARBA" id="ARBA00023136"/>
    </source>
</evidence>
<dbReference type="EMBL" id="PCWK01000028">
    <property type="protein sequence ID" value="PIR02544.1"/>
    <property type="molecule type" value="Genomic_DNA"/>
</dbReference>
<evidence type="ECO:0000256" key="4">
    <source>
        <dbReference type="ARBA" id="ARBA00022475"/>
    </source>
</evidence>
<evidence type="ECO:0000256" key="13">
    <source>
        <dbReference type="SAM" id="Phobius"/>
    </source>
</evidence>
<feature type="transmembrane region" description="Helical" evidence="13">
    <location>
        <begin position="56"/>
        <end position="76"/>
    </location>
</feature>
<proteinExistence type="inferred from homology"/>
<sequence length="208" mass="23532">MDILITIFSLIILLFSIMLHEIAHGNIAYHLGDPTAKYAGRLTLNPLKHLDPFGSIILPLILLLVTFGRGPIFGWAKPVPINPYNFKDQKWGTLKVAIAGPSMNFLVAIIFGLLIRFFPFLPEGFLVIFSLITVYNLAWGIFNLVPIPPLDGSHILFTFLPEKFTQLKLALQQYGMFILLFFIFFGLTWIFQGSVFLFELISGQPLIF</sequence>
<keyword evidence="8" id="KW-0378">Hydrolase</keyword>
<feature type="transmembrane region" description="Helical" evidence="13">
    <location>
        <begin position="96"/>
        <end position="118"/>
    </location>
</feature>
<keyword evidence="11" id="KW-0482">Metalloprotease</keyword>
<dbReference type="AlphaFoldDB" id="A0A2H0N0X6"/>
<keyword evidence="7" id="KW-0479">Metal-binding</keyword>
<dbReference type="InterPro" id="IPR008915">
    <property type="entry name" value="Peptidase_M50"/>
</dbReference>
<feature type="transmembrane region" description="Helical" evidence="13">
    <location>
        <begin position="174"/>
        <end position="198"/>
    </location>
</feature>
<accession>A0A2H0N0X6</accession>
<evidence type="ECO:0000259" key="14">
    <source>
        <dbReference type="Pfam" id="PF02163"/>
    </source>
</evidence>
<comment type="caution">
    <text evidence="15">The sequence shown here is derived from an EMBL/GenBank/DDBJ whole genome shotgun (WGS) entry which is preliminary data.</text>
</comment>
<keyword evidence="5 15" id="KW-0645">Protease</keyword>
<dbReference type="CDD" id="cd06158">
    <property type="entry name" value="S2P-M50_like_1"/>
    <property type="match status" value="1"/>
</dbReference>
<comment type="similarity">
    <text evidence="3">Belongs to the peptidase M50B family.</text>
</comment>
<keyword evidence="6 13" id="KW-0812">Transmembrane</keyword>
<evidence type="ECO:0000256" key="1">
    <source>
        <dbReference type="ARBA" id="ARBA00001947"/>
    </source>
</evidence>
<comment type="subcellular location">
    <subcellularLocation>
        <location evidence="2">Cell membrane</location>
        <topology evidence="2">Multi-pass membrane protein</topology>
    </subcellularLocation>
</comment>
<keyword evidence="9" id="KW-0862">Zinc</keyword>
<protein>
    <submittedName>
        <fullName evidence="15">Site-2 protease family protein</fullName>
    </submittedName>
</protein>
<evidence type="ECO:0000256" key="8">
    <source>
        <dbReference type="ARBA" id="ARBA00022801"/>
    </source>
</evidence>
<dbReference type="GO" id="GO:0006508">
    <property type="term" value="P:proteolysis"/>
    <property type="evidence" value="ECO:0007669"/>
    <property type="project" value="UniProtKB-KW"/>
</dbReference>
<organism evidence="15 16">
    <name type="scientific">Candidatus Nealsonbacteria bacterium CG11_big_fil_rev_8_21_14_0_20_35_11</name>
    <dbReference type="NCBI Taxonomy" id="1974713"/>
    <lineage>
        <taxon>Bacteria</taxon>
        <taxon>Candidatus Nealsoniibacteriota</taxon>
    </lineage>
</organism>
<keyword evidence="10 13" id="KW-1133">Transmembrane helix</keyword>
<evidence type="ECO:0000256" key="2">
    <source>
        <dbReference type="ARBA" id="ARBA00004651"/>
    </source>
</evidence>
<evidence type="ECO:0000313" key="16">
    <source>
        <dbReference type="Proteomes" id="UP000231139"/>
    </source>
</evidence>
<feature type="domain" description="Peptidase M50" evidence="14">
    <location>
        <begin position="124"/>
        <end position="182"/>
    </location>
</feature>
<reference evidence="15 16" key="1">
    <citation type="submission" date="2017-09" db="EMBL/GenBank/DDBJ databases">
        <title>Depth-based differentiation of microbial function through sediment-hosted aquifers and enrichment of novel symbionts in the deep terrestrial subsurface.</title>
        <authorList>
            <person name="Probst A.J."/>
            <person name="Ladd B."/>
            <person name="Jarett J.K."/>
            <person name="Geller-Mcgrath D.E."/>
            <person name="Sieber C.M."/>
            <person name="Emerson J.B."/>
            <person name="Anantharaman K."/>
            <person name="Thomas B.C."/>
            <person name="Malmstrom R."/>
            <person name="Stieglmeier M."/>
            <person name="Klingl A."/>
            <person name="Woyke T."/>
            <person name="Ryan C.M."/>
            <person name="Banfield J.F."/>
        </authorList>
    </citation>
    <scope>NUCLEOTIDE SEQUENCE [LARGE SCALE GENOMIC DNA]</scope>
    <source>
        <strain evidence="15">CG11_big_fil_rev_8_21_14_0_20_35_11</strain>
    </source>
</reference>
<evidence type="ECO:0000256" key="3">
    <source>
        <dbReference type="ARBA" id="ARBA00007931"/>
    </source>
</evidence>
<dbReference type="InterPro" id="IPR044537">
    <property type="entry name" value="Rip2-like"/>
</dbReference>
<feature type="transmembrane region" description="Helical" evidence="13">
    <location>
        <begin position="124"/>
        <end position="145"/>
    </location>
</feature>
<comment type="cofactor">
    <cofactor evidence="1">
        <name>Zn(2+)</name>
        <dbReference type="ChEBI" id="CHEBI:29105"/>
    </cofactor>
</comment>
<gene>
    <name evidence="15" type="ORF">COV62_01195</name>
</gene>
<evidence type="ECO:0000256" key="11">
    <source>
        <dbReference type="ARBA" id="ARBA00023049"/>
    </source>
</evidence>
<dbReference type="Proteomes" id="UP000231139">
    <property type="component" value="Unassembled WGS sequence"/>
</dbReference>
<dbReference type="GO" id="GO:0046872">
    <property type="term" value="F:metal ion binding"/>
    <property type="evidence" value="ECO:0007669"/>
    <property type="project" value="UniProtKB-KW"/>
</dbReference>
<evidence type="ECO:0000313" key="15">
    <source>
        <dbReference type="EMBL" id="PIR02544.1"/>
    </source>
</evidence>
<evidence type="ECO:0000256" key="5">
    <source>
        <dbReference type="ARBA" id="ARBA00022670"/>
    </source>
</evidence>